<name>C5CLE3_VARPS</name>
<reference evidence="1" key="1">
    <citation type="submission" date="2009-06" db="EMBL/GenBank/DDBJ databases">
        <title>Complete sequence of chromosome 1 of Variovorax paradoxus S110.</title>
        <authorList>
            <consortium name="US DOE Joint Genome Institute"/>
            <person name="Lucas S."/>
            <person name="Copeland A."/>
            <person name="Lapidus A."/>
            <person name="Glavina del Rio T."/>
            <person name="Tice H."/>
            <person name="Bruce D."/>
            <person name="Goodwin L."/>
            <person name="Pitluck S."/>
            <person name="Chertkov O."/>
            <person name="Brettin T."/>
            <person name="Detter J.C."/>
            <person name="Han C."/>
            <person name="Larimer F."/>
            <person name="Land M."/>
            <person name="Hauser L."/>
            <person name="Kyrpides N."/>
            <person name="Ovchinnikova G."/>
            <person name="Orwin P."/>
            <person name="Leadbetter J.R."/>
            <person name="Spain J.C."/>
            <person name="Han J.I."/>
        </authorList>
    </citation>
    <scope>NUCLEOTIDE SEQUENCE</scope>
    <source>
        <strain evidence="1">S110</strain>
    </source>
</reference>
<proteinExistence type="predicted"/>
<gene>
    <name evidence="1" type="ordered locus">Vapar_0684</name>
</gene>
<sequence>MALDIRKQPPPADDFRFTTDQFAAQHLVDAQTVRKRLSSHGSYFGVKPLRLPNRRLLWPADSIATLIEENQQ</sequence>
<dbReference type="HOGENOM" id="CLU_2721154_0_0_4"/>
<dbReference type="EMBL" id="CP001635">
    <property type="protein sequence ID" value="ACS17338.1"/>
    <property type="molecule type" value="Genomic_DNA"/>
</dbReference>
<protein>
    <recommendedName>
        <fullName evidence="2">DNA-binding protein</fullName>
    </recommendedName>
</protein>
<dbReference type="KEGG" id="vap:Vapar_0684"/>
<dbReference type="OrthoDB" id="131980at80864"/>
<dbReference type="AlphaFoldDB" id="C5CLE3"/>
<organism evidence="1">
    <name type="scientific">Variovorax paradoxus (strain S110)</name>
    <dbReference type="NCBI Taxonomy" id="543728"/>
    <lineage>
        <taxon>Bacteria</taxon>
        <taxon>Pseudomonadati</taxon>
        <taxon>Pseudomonadota</taxon>
        <taxon>Betaproteobacteria</taxon>
        <taxon>Burkholderiales</taxon>
        <taxon>Comamonadaceae</taxon>
        <taxon>Variovorax</taxon>
    </lineage>
</organism>
<evidence type="ECO:0000313" key="1">
    <source>
        <dbReference type="EMBL" id="ACS17338.1"/>
    </source>
</evidence>
<dbReference type="STRING" id="543728.Vapar_0684"/>
<dbReference type="eggNOG" id="ENOG5033I3Z">
    <property type="taxonomic scope" value="Bacteria"/>
</dbReference>
<evidence type="ECO:0008006" key="2">
    <source>
        <dbReference type="Google" id="ProtNLM"/>
    </source>
</evidence>
<accession>C5CLE3</accession>